<dbReference type="InterPro" id="IPR038731">
    <property type="entry name" value="RgtA/B/C-like"/>
</dbReference>
<feature type="repeat" description="TPR" evidence="8">
    <location>
        <begin position="613"/>
        <end position="646"/>
    </location>
</feature>
<dbReference type="PROSITE" id="PS50005">
    <property type="entry name" value="TPR"/>
    <property type="match status" value="1"/>
</dbReference>
<keyword evidence="11" id="KW-0560">Oxidoreductase</keyword>
<dbReference type="InterPro" id="IPR019734">
    <property type="entry name" value="TPR_rpt"/>
</dbReference>
<reference evidence="11 12" key="1">
    <citation type="submission" date="2024-12" db="EMBL/GenBank/DDBJ databases">
        <authorList>
            <person name="Lee Y."/>
        </authorList>
    </citation>
    <scope>NUCLEOTIDE SEQUENCE [LARGE SCALE GENOMIC DNA]</scope>
    <source>
        <strain evidence="11 12">03SUJ4</strain>
    </source>
</reference>
<feature type="transmembrane region" description="Helical" evidence="9">
    <location>
        <begin position="159"/>
        <end position="183"/>
    </location>
</feature>
<evidence type="ECO:0000256" key="5">
    <source>
        <dbReference type="ARBA" id="ARBA00022692"/>
    </source>
</evidence>
<evidence type="ECO:0000256" key="2">
    <source>
        <dbReference type="ARBA" id="ARBA00022475"/>
    </source>
</evidence>
<feature type="transmembrane region" description="Helical" evidence="9">
    <location>
        <begin position="368"/>
        <end position="387"/>
    </location>
</feature>
<dbReference type="SUPFAM" id="SSF48452">
    <property type="entry name" value="TPR-like"/>
    <property type="match status" value="1"/>
</dbReference>
<feature type="transmembrane region" description="Helical" evidence="9">
    <location>
        <begin position="332"/>
        <end position="356"/>
    </location>
</feature>
<name>A0ABW9KFP3_9BACT</name>
<evidence type="ECO:0000256" key="7">
    <source>
        <dbReference type="ARBA" id="ARBA00023136"/>
    </source>
</evidence>
<dbReference type="InterPro" id="IPR011990">
    <property type="entry name" value="TPR-like_helical_dom_sf"/>
</dbReference>
<dbReference type="PANTHER" id="PTHR33908:SF11">
    <property type="entry name" value="MEMBRANE PROTEIN"/>
    <property type="match status" value="1"/>
</dbReference>
<evidence type="ECO:0000256" key="1">
    <source>
        <dbReference type="ARBA" id="ARBA00004651"/>
    </source>
</evidence>
<evidence type="ECO:0000313" key="11">
    <source>
        <dbReference type="EMBL" id="MFN2974496.1"/>
    </source>
</evidence>
<dbReference type="GO" id="GO:0004601">
    <property type="term" value="F:peroxidase activity"/>
    <property type="evidence" value="ECO:0007669"/>
    <property type="project" value="UniProtKB-KW"/>
</dbReference>
<organism evidence="11 12">
    <name type="scientific">Terriglobus aquaticus</name>
    <dbReference type="NCBI Taxonomy" id="940139"/>
    <lineage>
        <taxon>Bacteria</taxon>
        <taxon>Pseudomonadati</taxon>
        <taxon>Acidobacteriota</taxon>
        <taxon>Terriglobia</taxon>
        <taxon>Terriglobales</taxon>
        <taxon>Acidobacteriaceae</taxon>
        <taxon>Terriglobus</taxon>
    </lineage>
</organism>
<keyword evidence="3 11" id="KW-0328">Glycosyltransferase</keyword>
<keyword evidence="11" id="KW-0575">Peroxidase</keyword>
<dbReference type="PANTHER" id="PTHR33908">
    <property type="entry name" value="MANNOSYLTRANSFERASE YKCB-RELATED"/>
    <property type="match status" value="1"/>
</dbReference>
<dbReference type="EMBL" id="JBJYXY010000001">
    <property type="protein sequence ID" value="MFN2974496.1"/>
    <property type="molecule type" value="Genomic_DNA"/>
</dbReference>
<keyword evidence="4 11" id="KW-0808">Transferase</keyword>
<sequence length="667" mass="73824">MLSRTSLESSRFARLCYFAAPVLLLILAAELLFSVRQQSRTVDEAAHLYAGYQHWTAHDFGVNPEHPPLVKMIAALPLLGRHIQQPHPPNPFFYAEEYIGGDQLLGMNGGDDLLQRARTALVVFPLLLGTMIFLAGTEMFGPVAGLLALSIFCFEPTPLAHGVLITTDMGVAVMVFATVWTFWRYLQRPGWDRLLLFALAFGLALVTKMSGAIVLPILLVLGAMEMMQRDHRRPLQVFGGIAVAALAGYGILWAFYGFRYAARPAANITLVPNLAAFTMQLPSHFERALVVFAAKFHLLPEAYLYGWTKLPIDQMAHPAFLFGKVYPTGVPWYFPAALLIKTSLPLLLLTGASFVLLFRRDFRYRRQFLFVMVPMIVIVLASMTSKLDIGVRHVLPVYPFAVLLAGATAWLIAQRSRAAAIVIALVMLFQVGSSLHAHPDYLPYANEAFGGSNRTYRLLSDSNVDWGQQRKEEHAYLERNHITDCWSAYPQTMPQPLGYGIPCKLLPSGLGMWAGSPQTIMPLKISGIFLLGTFETSGAVWGPGDMNPYRQFQDGHPKDMIGHSILVYEGTYDVPLLAAQSHMSQARGLIRTGQVDRAIQEASNAVAIAPDAADVQVELGAMFLSLQRRAEAEAAFSRALALAKAHRPNDQTDTIAQRIDVLRKGRY</sequence>
<dbReference type="Proteomes" id="UP001634747">
    <property type="component" value="Unassembled WGS sequence"/>
</dbReference>
<dbReference type="EC" id="2.4.-.-" evidence="11"/>
<dbReference type="Gene3D" id="1.25.40.10">
    <property type="entry name" value="Tetratricopeptide repeat domain"/>
    <property type="match status" value="1"/>
</dbReference>
<evidence type="ECO:0000256" key="3">
    <source>
        <dbReference type="ARBA" id="ARBA00022676"/>
    </source>
</evidence>
<keyword evidence="12" id="KW-1185">Reference proteome</keyword>
<proteinExistence type="predicted"/>
<keyword evidence="5 9" id="KW-0812">Transmembrane</keyword>
<evidence type="ECO:0000313" key="12">
    <source>
        <dbReference type="Proteomes" id="UP001634747"/>
    </source>
</evidence>
<feature type="transmembrane region" description="Helical" evidence="9">
    <location>
        <begin position="12"/>
        <end position="33"/>
    </location>
</feature>
<evidence type="ECO:0000256" key="9">
    <source>
        <dbReference type="SAM" id="Phobius"/>
    </source>
</evidence>
<feature type="transmembrane region" description="Helical" evidence="9">
    <location>
        <begin position="419"/>
        <end position="437"/>
    </location>
</feature>
<gene>
    <name evidence="11" type="ORF">ACK2TP_01840</name>
</gene>
<keyword evidence="6 9" id="KW-1133">Transmembrane helix</keyword>
<protein>
    <submittedName>
        <fullName evidence="11">Glycosyltransferase family 39 protein</fullName>
        <ecNumber evidence="11">2.4.-.-</ecNumber>
    </submittedName>
</protein>
<feature type="transmembrane region" description="Helical" evidence="9">
    <location>
        <begin position="235"/>
        <end position="256"/>
    </location>
</feature>
<evidence type="ECO:0000256" key="8">
    <source>
        <dbReference type="PROSITE-ProRule" id="PRU00339"/>
    </source>
</evidence>
<feature type="transmembrane region" description="Helical" evidence="9">
    <location>
        <begin position="195"/>
        <end position="223"/>
    </location>
</feature>
<dbReference type="Pfam" id="PF13231">
    <property type="entry name" value="PMT_2"/>
    <property type="match status" value="1"/>
</dbReference>
<feature type="transmembrane region" description="Helical" evidence="9">
    <location>
        <begin position="393"/>
        <end position="412"/>
    </location>
</feature>
<dbReference type="InterPro" id="IPR050297">
    <property type="entry name" value="LipidA_mod_glycosyltrf_83"/>
</dbReference>
<keyword evidence="7 9" id="KW-0472">Membrane</keyword>
<evidence type="ECO:0000256" key="4">
    <source>
        <dbReference type="ARBA" id="ARBA00022679"/>
    </source>
</evidence>
<feature type="transmembrane region" description="Helical" evidence="9">
    <location>
        <begin position="122"/>
        <end position="152"/>
    </location>
</feature>
<evidence type="ECO:0000259" key="10">
    <source>
        <dbReference type="Pfam" id="PF13231"/>
    </source>
</evidence>
<dbReference type="RefSeq" id="WP_263413940.1">
    <property type="nucleotide sequence ID" value="NZ_BAABBH010000001.1"/>
</dbReference>
<dbReference type="GO" id="GO:0016757">
    <property type="term" value="F:glycosyltransferase activity"/>
    <property type="evidence" value="ECO:0007669"/>
    <property type="project" value="UniProtKB-KW"/>
</dbReference>
<dbReference type="SMART" id="SM00028">
    <property type="entry name" value="TPR"/>
    <property type="match status" value="2"/>
</dbReference>
<accession>A0ABW9KFP3</accession>
<evidence type="ECO:0000256" key="6">
    <source>
        <dbReference type="ARBA" id="ARBA00022989"/>
    </source>
</evidence>
<comment type="caution">
    <text evidence="11">The sequence shown here is derived from an EMBL/GenBank/DDBJ whole genome shotgun (WGS) entry which is preliminary data.</text>
</comment>
<keyword evidence="2" id="KW-1003">Cell membrane</keyword>
<comment type="subcellular location">
    <subcellularLocation>
        <location evidence="1">Cell membrane</location>
        <topology evidence="1">Multi-pass membrane protein</topology>
    </subcellularLocation>
</comment>
<feature type="domain" description="Glycosyltransferase RgtA/B/C/D-like" evidence="10">
    <location>
        <begin position="117"/>
        <end position="244"/>
    </location>
</feature>
<keyword evidence="8" id="KW-0802">TPR repeat</keyword>